<evidence type="ECO:0000256" key="1">
    <source>
        <dbReference type="ARBA" id="ARBA00022801"/>
    </source>
</evidence>
<dbReference type="EMBL" id="UZAU01000821">
    <property type="status" value="NOT_ANNOTATED_CDS"/>
    <property type="molecule type" value="Genomic_DNA"/>
</dbReference>
<dbReference type="SUPFAM" id="SSF49899">
    <property type="entry name" value="Concanavalin A-like lectins/glucanases"/>
    <property type="match status" value="1"/>
</dbReference>
<evidence type="ECO:0000313" key="5">
    <source>
        <dbReference type="Proteomes" id="UP000596661"/>
    </source>
</evidence>
<dbReference type="Pfam" id="PF00722">
    <property type="entry name" value="Glyco_hydro_16"/>
    <property type="match status" value="1"/>
</dbReference>
<dbReference type="GO" id="GO:0005975">
    <property type="term" value="P:carbohydrate metabolic process"/>
    <property type="evidence" value="ECO:0007669"/>
    <property type="project" value="InterPro"/>
</dbReference>
<dbReference type="Gramene" id="evm.model.10.1647">
    <property type="protein sequence ID" value="cds.evm.model.10.1647"/>
    <property type="gene ID" value="evm.TU.10.1647"/>
</dbReference>
<keyword evidence="1" id="KW-0378">Hydrolase</keyword>
<dbReference type="InterPro" id="IPR013320">
    <property type="entry name" value="ConA-like_dom_sf"/>
</dbReference>
<sequence>MRRNFDLECIGTKERENDGLGESESFEKRAELLKKSEDKIDDLRASRGERENSVGVLDRIFELGVKRLKVDAVVGDDDANHDNRTQNPKVATIIEEVDLVCLRKSEENATKSEAEDEDMEIWVRLNDVRSITAATMGAAERSEVYERQEKLRCCRLRLIEDLRRCRLRGGQLPSSSTRLGIAYPNKQGMKVHTSLWNADNWSTRGGLVKIDWNSSPFTTKFRRFRGKACKWNGPVSIGQCASNTPRKLRFGGNFAKHINQYWPPKPSATALSQVDLMVGRTGSHHQSQRWEQLE</sequence>
<keyword evidence="5" id="KW-1185">Reference proteome</keyword>
<evidence type="ECO:0000313" key="4">
    <source>
        <dbReference type="EnsemblPlants" id="cds.evm.model.10.1647"/>
    </source>
</evidence>
<evidence type="ECO:0000259" key="3">
    <source>
        <dbReference type="Pfam" id="PF00722"/>
    </source>
</evidence>
<evidence type="ECO:0000256" key="2">
    <source>
        <dbReference type="ARBA" id="ARBA00023295"/>
    </source>
</evidence>
<dbReference type="InterPro" id="IPR044791">
    <property type="entry name" value="Beta-glucanase/XTH"/>
</dbReference>
<dbReference type="EnsemblPlants" id="evm.model.10.1647">
    <property type="protein sequence ID" value="cds.evm.model.10.1647"/>
    <property type="gene ID" value="evm.TU.10.1647"/>
</dbReference>
<feature type="domain" description="GH16" evidence="3">
    <location>
        <begin position="176"/>
        <end position="213"/>
    </location>
</feature>
<dbReference type="InterPro" id="IPR000757">
    <property type="entry name" value="Beta-glucanase-like"/>
</dbReference>
<reference evidence="4" key="1">
    <citation type="submission" date="2021-03" db="UniProtKB">
        <authorList>
            <consortium name="EnsemblPlants"/>
        </authorList>
    </citation>
    <scope>IDENTIFICATION</scope>
</reference>
<dbReference type="AlphaFoldDB" id="A0A803QKF2"/>
<organism evidence="4 5">
    <name type="scientific">Cannabis sativa</name>
    <name type="common">Hemp</name>
    <name type="synonym">Marijuana</name>
    <dbReference type="NCBI Taxonomy" id="3483"/>
    <lineage>
        <taxon>Eukaryota</taxon>
        <taxon>Viridiplantae</taxon>
        <taxon>Streptophyta</taxon>
        <taxon>Embryophyta</taxon>
        <taxon>Tracheophyta</taxon>
        <taxon>Spermatophyta</taxon>
        <taxon>Magnoliopsida</taxon>
        <taxon>eudicotyledons</taxon>
        <taxon>Gunneridae</taxon>
        <taxon>Pentapetalae</taxon>
        <taxon>rosids</taxon>
        <taxon>fabids</taxon>
        <taxon>Rosales</taxon>
        <taxon>Cannabaceae</taxon>
        <taxon>Cannabis</taxon>
    </lineage>
</organism>
<dbReference type="PANTHER" id="PTHR31062">
    <property type="entry name" value="XYLOGLUCAN ENDOTRANSGLUCOSYLASE/HYDROLASE PROTEIN 8-RELATED"/>
    <property type="match status" value="1"/>
</dbReference>
<accession>A0A803QKF2</accession>
<name>A0A803QKF2_CANSA</name>
<keyword evidence="2" id="KW-0326">Glycosidase</keyword>
<dbReference type="GO" id="GO:0004553">
    <property type="term" value="F:hydrolase activity, hydrolyzing O-glycosyl compounds"/>
    <property type="evidence" value="ECO:0007669"/>
    <property type="project" value="InterPro"/>
</dbReference>
<dbReference type="Gene3D" id="2.60.120.200">
    <property type="match status" value="1"/>
</dbReference>
<dbReference type="Proteomes" id="UP000596661">
    <property type="component" value="Unassembled WGS sequence"/>
</dbReference>
<protein>
    <recommendedName>
        <fullName evidence="3">GH16 domain-containing protein</fullName>
    </recommendedName>
</protein>
<proteinExistence type="predicted"/>